<gene>
    <name evidence="1" type="ORF">B0H16DRAFT_1465192</name>
</gene>
<evidence type="ECO:0000313" key="2">
    <source>
        <dbReference type="Proteomes" id="UP001215598"/>
    </source>
</evidence>
<evidence type="ECO:0000313" key="1">
    <source>
        <dbReference type="EMBL" id="KAJ7739535.1"/>
    </source>
</evidence>
<dbReference type="EMBL" id="JARKIB010000106">
    <property type="protein sequence ID" value="KAJ7739535.1"/>
    <property type="molecule type" value="Genomic_DNA"/>
</dbReference>
<dbReference type="Proteomes" id="UP001215598">
    <property type="component" value="Unassembled WGS sequence"/>
</dbReference>
<proteinExistence type="predicted"/>
<comment type="caution">
    <text evidence="1">The sequence shown here is derived from an EMBL/GenBank/DDBJ whole genome shotgun (WGS) entry which is preliminary data.</text>
</comment>
<protein>
    <submittedName>
        <fullName evidence="1">Uncharacterized protein</fullName>
    </submittedName>
</protein>
<accession>A0AAD7IDT4</accession>
<keyword evidence="2" id="KW-1185">Reference proteome</keyword>
<reference evidence="1" key="1">
    <citation type="submission" date="2023-03" db="EMBL/GenBank/DDBJ databases">
        <title>Massive genome expansion in bonnet fungi (Mycena s.s.) driven by repeated elements and novel gene families across ecological guilds.</title>
        <authorList>
            <consortium name="Lawrence Berkeley National Laboratory"/>
            <person name="Harder C.B."/>
            <person name="Miyauchi S."/>
            <person name="Viragh M."/>
            <person name="Kuo A."/>
            <person name="Thoen E."/>
            <person name="Andreopoulos B."/>
            <person name="Lu D."/>
            <person name="Skrede I."/>
            <person name="Drula E."/>
            <person name="Henrissat B."/>
            <person name="Morin E."/>
            <person name="Kohler A."/>
            <person name="Barry K."/>
            <person name="LaButti K."/>
            <person name="Morin E."/>
            <person name="Salamov A."/>
            <person name="Lipzen A."/>
            <person name="Mereny Z."/>
            <person name="Hegedus B."/>
            <person name="Baldrian P."/>
            <person name="Stursova M."/>
            <person name="Weitz H."/>
            <person name="Taylor A."/>
            <person name="Grigoriev I.V."/>
            <person name="Nagy L.G."/>
            <person name="Martin F."/>
            <person name="Kauserud H."/>
        </authorList>
    </citation>
    <scope>NUCLEOTIDE SEQUENCE</scope>
    <source>
        <strain evidence="1">CBHHK182m</strain>
    </source>
</reference>
<name>A0AAD7IDT4_9AGAR</name>
<sequence>MSTFLYGVDGTSVGPQETLSPGSRLKEAQALVPSPSNLDVEYGMLDRTLDGIMGRPSTPTSIGSLEPPDLPSFSIGNSGAHSLSGSPYTTITPDFHHGAAHLAHIAAGLADKLRRWIYSNPSLTADTLEIVKDVNDLEDHCASFLQQPRSTSPSLNQHGPCNPPCAICTYYRGDPTVRVSGSETREEEVD</sequence>
<organism evidence="1 2">
    <name type="scientific">Mycena metata</name>
    <dbReference type="NCBI Taxonomy" id="1033252"/>
    <lineage>
        <taxon>Eukaryota</taxon>
        <taxon>Fungi</taxon>
        <taxon>Dikarya</taxon>
        <taxon>Basidiomycota</taxon>
        <taxon>Agaricomycotina</taxon>
        <taxon>Agaricomycetes</taxon>
        <taxon>Agaricomycetidae</taxon>
        <taxon>Agaricales</taxon>
        <taxon>Marasmiineae</taxon>
        <taxon>Mycenaceae</taxon>
        <taxon>Mycena</taxon>
    </lineage>
</organism>
<dbReference type="AlphaFoldDB" id="A0AAD7IDT4"/>